<dbReference type="EMBL" id="JBIAMX010000006">
    <property type="protein sequence ID" value="MFF0543547.1"/>
    <property type="molecule type" value="Genomic_DNA"/>
</dbReference>
<organism evidence="2 3">
    <name type="scientific">Nocardia thailandica</name>
    <dbReference type="NCBI Taxonomy" id="257275"/>
    <lineage>
        <taxon>Bacteria</taxon>
        <taxon>Bacillati</taxon>
        <taxon>Actinomycetota</taxon>
        <taxon>Actinomycetes</taxon>
        <taxon>Mycobacteriales</taxon>
        <taxon>Nocardiaceae</taxon>
        <taxon>Nocardia</taxon>
    </lineage>
</organism>
<evidence type="ECO:0000313" key="3">
    <source>
        <dbReference type="Proteomes" id="UP001601444"/>
    </source>
</evidence>
<feature type="region of interest" description="Disordered" evidence="1">
    <location>
        <begin position="1"/>
        <end position="51"/>
    </location>
</feature>
<evidence type="ECO:0000256" key="1">
    <source>
        <dbReference type="SAM" id="MobiDB-lite"/>
    </source>
</evidence>
<evidence type="ECO:0000313" key="2">
    <source>
        <dbReference type="EMBL" id="MFF0543547.1"/>
    </source>
</evidence>
<gene>
    <name evidence="2" type="ORF">ACFYTF_12005</name>
</gene>
<protein>
    <submittedName>
        <fullName evidence="2">Uncharacterized protein</fullName>
    </submittedName>
</protein>
<comment type="caution">
    <text evidence="2">The sequence shown here is derived from an EMBL/GenBank/DDBJ whole genome shotgun (WGS) entry which is preliminary data.</text>
</comment>
<keyword evidence="3" id="KW-1185">Reference proteome</keyword>
<accession>A0ABW6PMB8</accession>
<dbReference type="Proteomes" id="UP001601444">
    <property type="component" value="Unassembled WGS sequence"/>
</dbReference>
<proteinExistence type="predicted"/>
<sequence length="106" mass="10198">MEVEVDGRGAEGGGLGAEDAERGDGAEAVVGAEAQAGRGGGGRPSESGGEAALLQPAVVGAVGVEDVGAVVGDVGRGGGAAAAAEGVVGFVEADGDGRSRRRRWRR</sequence>
<feature type="compositionally biased region" description="Low complexity" evidence="1">
    <location>
        <begin position="26"/>
        <end position="36"/>
    </location>
</feature>
<reference evidence="2 3" key="1">
    <citation type="submission" date="2024-10" db="EMBL/GenBank/DDBJ databases">
        <title>The Natural Products Discovery Center: Release of the First 8490 Sequenced Strains for Exploring Actinobacteria Biosynthetic Diversity.</title>
        <authorList>
            <person name="Kalkreuter E."/>
            <person name="Kautsar S.A."/>
            <person name="Yang D."/>
            <person name="Bader C.D."/>
            <person name="Teijaro C.N."/>
            <person name="Fluegel L."/>
            <person name="Davis C.M."/>
            <person name="Simpson J.R."/>
            <person name="Lauterbach L."/>
            <person name="Steele A.D."/>
            <person name="Gui C."/>
            <person name="Meng S."/>
            <person name="Li G."/>
            <person name="Viehrig K."/>
            <person name="Ye F."/>
            <person name="Su P."/>
            <person name="Kiefer A.F."/>
            <person name="Nichols A."/>
            <person name="Cepeda A.J."/>
            <person name="Yan W."/>
            <person name="Fan B."/>
            <person name="Jiang Y."/>
            <person name="Adhikari A."/>
            <person name="Zheng C.-J."/>
            <person name="Schuster L."/>
            <person name="Cowan T.M."/>
            <person name="Smanski M.J."/>
            <person name="Chevrette M.G."/>
            <person name="De Carvalho L.P.S."/>
            <person name="Shen B."/>
        </authorList>
    </citation>
    <scope>NUCLEOTIDE SEQUENCE [LARGE SCALE GENOMIC DNA]</scope>
    <source>
        <strain evidence="2 3">NPDC004045</strain>
    </source>
</reference>
<name>A0ABW6PMB8_9NOCA</name>
<dbReference type="RefSeq" id="WP_387700172.1">
    <property type="nucleotide sequence ID" value="NZ_JBIAMX010000006.1"/>
</dbReference>